<gene>
    <name evidence="2" type="ORF">TeGR_g10880</name>
</gene>
<dbReference type="PANTHER" id="PTHR10314">
    <property type="entry name" value="CYSTATHIONINE BETA-SYNTHASE"/>
    <property type="match status" value="1"/>
</dbReference>
<dbReference type="InterPro" id="IPR036052">
    <property type="entry name" value="TrpB-like_PALP_sf"/>
</dbReference>
<dbReference type="SUPFAM" id="SSF53686">
    <property type="entry name" value="Tryptophan synthase beta subunit-like PLP-dependent enzymes"/>
    <property type="match status" value="1"/>
</dbReference>
<comment type="caution">
    <text evidence="2">The sequence shown here is derived from an EMBL/GenBank/DDBJ whole genome shotgun (WGS) entry which is preliminary data.</text>
</comment>
<organism evidence="2 3">
    <name type="scientific">Tetraparma gracilis</name>
    <dbReference type="NCBI Taxonomy" id="2962635"/>
    <lineage>
        <taxon>Eukaryota</taxon>
        <taxon>Sar</taxon>
        <taxon>Stramenopiles</taxon>
        <taxon>Ochrophyta</taxon>
        <taxon>Bolidophyceae</taxon>
        <taxon>Parmales</taxon>
        <taxon>Triparmaceae</taxon>
        <taxon>Tetraparma</taxon>
    </lineage>
</organism>
<reference evidence="2 3" key="1">
    <citation type="journal article" date="2023" name="Commun. Biol.">
        <title>Genome analysis of Parmales, the sister group of diatoms, reveals the evolutionary specialization of diatoms from phago-mixotrophs to photoautotrophs.</title>
        <authorList>
            <person name="Ban H."/>
            <person name="Sato S."/>
            <person name="Yoshikawa S."/>
            <person name="Yamada K."/>
            <person name="Nakamura Y."/>
            <person name="Ichinomiya M."/>
            <person name="Sato N."/>
            <person name="Blanc-Mathieu R."/>
            <person name="Endo H."/>
            <person name="Kuwata A."/>
            <person name="Ogata H."/>
        </authorList>
    </citation>
    <scope>NUCLEOTIDE SEQUENCE [LARGE SCALE GENOMIC DNA]</scope>
</reference>
<dbReference type="CDD" id="cd01561">
    <property type="entry name" value="CBS_like"/>
    <property type="match status" value="1"/>
</dbReference>
<dbReference type="EMBL" id="BRYB01001200">
    <property type="protein sequence ID" value="GMI20332.1"/>
    <property type="molecule type" value="Genomic_DNA"/>
</dbReference>
<dbReference type="Gene3D" id="3.40.50.1100">
    <property type="match status" value="2"/>
</dbReference>
<dbReference type="Proteomes" id="UP001165060">
    <property type="component" value="Unassembled WGS sequence"/>
</dbReference>
<keyword evidence="3" id="KW-1185">Reference proteome</keyword>
<evidence type="ECO:0000259" key="1">
    <source>
        <dbReference type="Pfam" id="PF00291"/>
    </source>
</evidence>
<evidence type="ECO:0000313" key="2">
    <source>
        <dbReference type="EMBL" id="GMI20332.1"/>
    </source>
</evidence>
<proteinExistence type="predicted"/>
<protein>
    <recommendedName>
        <fullName evidence="1">Tryptophan synthase beta chain-like PALP domain-containing protein</fullName>
    </recommendedName>
</protein>
<accession>A0ABQ6M650</accession>
<dbReference type="InterPro" id="IPR050214">
    <property type="entry name" value="Cys_Synth/Cystath_Beta-Synth"/>
</dbReference>
<feature type="domain" description="Tryptophan synthase beta chain-like PALP" evidence="1">
    <location>
        <begin position="2"/>
        <end position="314"/>
    </location>
</feature>
<name>A0ABQ6M650_9STRA</name>
<dbReference type="InterPro" id="IPR001926">
    <property type="entry name" value="TrpB-like_PALP"/>
</dbReference>
<evidence type="ECO:0000313" key="3">
    <source>
        <dbReference type="Proteomes" id="UP001165060"/>
    </source>
</evidence>
<dbReference type="Pfam" id="PF00291">
    <property type="entry name" value="PALP"/>
    <property type="match status" value="1"/>
</dbReference>
<sequence length="327" mass="34412">MDAIGNTPLVPLHNLSQHLSLPGTVYAKLDSLSVGGSKKDRIARQIVLDALADESLRPGQPVVELTSGNTGTGLAICCAALRFPFTAVMSTGNTPERARMMRALGAAVVLVEQCPGSVPGQVSGADLEKVEERTRQIVGETGAFRADQFGRAGSYRAHYLSTGPEAWAQSSQKIDSFVDFVGSGGTFVGVAKYLKEQQKSTQCFVVEPEAAAVMAAEWSGGEATGDGAHKVQGGGYSKTFTDLPLFDQNISGVDPRSLVDGFYTVSDEEATETARLIARTEGIFGGFSGGANVAAAVKVIREGKGEHVLALICDNGLKYLSTDLYDV</sequence>